<keyword evidence="2" id="KW-0479">Metal-binding</keyword>
<dbReference type="PRINTS" id="PR00008">
    <property type="entry name" value="DAGPEDOMAIN"/>
</dbReference>
<dbReference type="OrthoDB" id="8783038at2759"/>
<dbReference type="InterPro" id="IPR001452">
    <property type="entry name" value="SH3_domain"/>
</dbReference>
<dbReference type="Gene3D" id="3.30.60.20">
    <property type="match status" value="1"/>
</dbReference>
<gene>
    <name evidence="9" type="ORF">C2G38_1981618</name>
</gene>
<dbReference type="PROSITE" id="PS00479">
    <property type="entry name" value="ZF_DAG_PE_1"/>
    <property type="match status" value="1"/>
</dbReference>
<dbReference type="InterPro" id="IPR001060">
    <property type="entry name" value="FCH_dom"/>
</dbReference>
<keyword evidence="5" id="KW-0175">Coiled coil</keyword>
<dbReference type="STRING" id="44941.A0A397UG27"/>
<dbReference type="SUPFAM" id="SSF50044">
    <property type="entry name" value="SH3-domain"/>
    <property type="match status" value="2"/>
</dbReference>
<name>A0A397UG27_9GLOM</name>
<comment type="caution">
    <text evidence="9">The sequence shown here is derived from an EMBL/GenBank/DDBJ whole genome shotgun (WGS) entry which is preliminary data.</text>
</comment>
<dbReference type="SUPFAM" id="SSF103657">
    <property type="entry name" value="BAR/IMD domain-like"/>
    <property type="match status" value="1"/>
</dbReference>
<sequence length="534" mass="60321">DQITSVSQFVQNGIQFLNEFRDFIKERAQIEKEYAGKIDALAKKYSTKKDKKAVSITFLNAWTSILEETENIAKERFKFSESLSTIVMERVKTVAVKKEETRKKAKDHYYECCVEAQSSKQKQERAPDERFLEKLRKQTLDHVIEMNNSKNMYILSIIRANEHKKKYYHADLPALTDVPCQNIKKIDARTDSQLFIKYNEKSWSDPPDFVFESSPTFADTDTGEFVIDENTQVFLNNQLSKSKRKLPNLISTIEEKSKQIVGLKSLKEAYENNSNLVTIMETLRTTCQTEVDSIIQVIGDNETDGQSHNFRNAAFTIPTTCDLCQNTIWGIAKQGFTCKDCGYNCHAKCEMRVPPNCTKKKGELNRGTITSGTFSNIVSPWGTIELTKTKIGISSNNRVIGETISNISSSTNDKEEGETWIATVLYDYIAEDTDGLSVTTGDVITVIELDDGTGWVKALHNGQDGLVPASYIEYQNLDIQALYDYDAQSPEEISIREGDIILITNRDVGEGWWEGTLDGVTGQFPASYVGPLEQ</sequence>
<dbReference type="EMBL" id="QKWP01001400">
    <property type="protein sequence ID" value="RIB09235.1"/>
    <property type="molecule type" value="Genomic_DNA"/>
</dbReference>
<dbReference type="SUPFAM" id="SSF57889">
    <property type="entry name" value="Cysteine-rich domain"/>
    <property type="match status" value="1"/>
</dbReference>
<dbReference type="Gene3D" id="2.30.30.40">
    <property type="entry name" value="SH3 Domains"/>
    <property type="match status" value="2"/>
</dbReference>
<evidence type="ECO:0000259" key="8">
    <source>
        <dbReference type="PROSITE" id="PS51741"/>
    </source>
</evidence>
<dbReference type="PRINTS" id="PR00452">
    <property type="entry name" value="SH3DOMAIN"/>
</dbReference>
<dbReference type="Pfam" id="PF14604">
    <property type="entry name" value="SH3_9"/>
    <property type="match status" value="2"/>
</dbReference>
<keyword evidence="3" id="KW-0862">Zinc</keyword>
<dbReference type="Pfam" id="PF00611">
    <property type="entry name" value="FCH"/>
    <property type="match status" value="1"/>
</dbReference>
<accession>A0A397UG27</accession>
<dbReference type="InterPro" id="IPR002219">
    <property type="entry name" value="PKC_DAG/PE"/>
</dbReference>
<dbReference type="InterPro" id="IPR036028">
    <property type="entry name" value="SH3-like_dom_sf"/>
</dbReference>
<dbReference type="AlphaFoldDB" id="A0A397UG27"/>
<dbReference type="Pfam" id="PF00130">
    <property type="entry name" value="C1_1"/>
    <property type="match status" value="1"/>
</dbReference>
<evidence type="ECO:0000256" key="4">
    <source>
        <dbReference type="PROSITE-ProRule" id="PRU00192"/>
    </source>
</evidence>
<dbReference type="Gene3D" id="1.20.1270.60">
    <property type="entry name" value="Arfaptin homology (AH) domain/BAR domain"/>
    <property type="match status" value="2"/>
</dbReference>
<evidence type="ECO:0000256" key="5">
    <source>
        <dbReference type="PROSITE-ProRule" id="PRU01077"/>
    </source>
</evidence>
<dbReference type="Proteomes" id="UP000266673">
    <property type="component" value="Unassembled WGS sequence"/>
</dbReference>
<dbReference type="PRINTS" id="PR01887">
    <property type="entry name" value="SPECTRNALPHA"/>
</dbReference>
<evidence type="ECO:0000313" key="9">
    <source>
        <dbReference type="EMBL" id="RIB09235.1"/>
    </source>
</evidence>
<dbReference type="PANTHER" id="PTHR15735:SF21">
    <property type="entry name" value="PROTEIN NERVOUS WRECK"/>
    <property type="match status" value="1"/>
</dbReference>
<dbReference type="InterPro" id="IPR046349">
    <property type="entry name" value="C1-like_sf"/>
</dbReference>
<organism evidence="9 10">
    <name type="scientific">Gigaspora rosea</name>
    <dbReference type="NCBI Taxonomy" id="44941"/>
    <lineage>
        <taxon>Eukaryota</taxon>
        <taxon>Fungi</taxon>
        <taxon>Fungi incertae sedis</taxon>
        <taxon>Mucoromycota</taxon>
        <taxon>Glomeromycotina</taxon>
        <taxon>Glomeromycetes</taxon>
        <taxon>Diversisporales</taxon>
        <taxon>Gigasporaceae</taxon>
        <taxon>Gigaspora</taxon>
    </lineage>
</organism>
<dbReference type="GO" id="GO:0046872">
    <property type="term" value="F:metal ion binding"/>
    <property type="evidence" value="ECO:0007669"/>
    <property type="project" value="UniProtKB-KW"/>
</dbReference>
<feature type="domain" description="Phorbol-ester/DAG-type" evidence="7">
    <location>
        <begin position="307"/>
        <end position="357"/>
    </location>
</feature>
<dbReference type="InterPro" id="IPR027267">
    <property type="entry name" value="AH/BAR_dom_sf"/>
</dbReference>
<dbReference type="GO" id="GO:0030864">
    <property type="term" value="C:cortical actin cytoskeleton"/>
    <property type="evidence" value="ECO:0007669"/>
    <property type="project" value="UniProtKB-ARBA"/>
</dbReference>
<dbReference type="PANTHER" id="PTHR15735">
    <property type="entry name" value="FCH AND DOUBLE SH3 DOMAINS PROTEIN"/>
    <property type="match status" value="1"/>
</dbReference>
<evidence type="ECO:0000259" key="7">
    <source>
        <dbReference type="PROSITE" id="PS50081"/>
    </source>
</evidence>
<dbReference type="InterPro" id="IPR031160">
    <property type="entry name" value="F_BAR_dom"/>
</dbReference>
<dbReference type="CDD" id="cd20824">
    <property type="entry name" value="C1_SpBZZ1-like"/>
    <property type="match status" value="1"/>
</dbReference>
<dbReference type="PROSITE" id="PS50002">
    <property type="entry name" value="SH3"/>
    <property type="match status" value="1"/>
</dbReference>
<dbReference type="PROSITE" id="PS51741">
    <property type="entry name" value="F_BAR"/>
    <property type="match status" value="1"/>
</dbReference>
<feature type="domain" description="F-BAR" evidence="8">
    <location>
        <begin position="1"/>
        <end position="126"/>
    </location>
</feature>
<evidence type="ECO:0000256" key="2">
    <source>
        <dbReference type="ARBA" id="ARBA00022723"/>
    </source>
</evidence>
<evidence type="ECO:0000259" key="6">
    <source>
        <dbReference type="PROSITE" id="PS50002"/>
    </source>
</evidence>
<proteinExistence type="predicted"/>
<keyword evidence="1 4" id="KW-0728">SH3 domain</keyword>
<evidence type="ECO:0000313" key="10">
    <source>
        <dbReference type="Proteomes" id="UP000266673"/>
    </source>
</evidence>
<dbReference type="InterPro" id="IPR020454">
    <property type="entry name" value="DAG/PE-bd"/>
</dbReference>
<dbReference type="GO" id="GO:0030036">
    <property type="term" value="P:actin cytoskeleton organization"/>
    <property type="evidence" value="ECO:0007669"/>
    <property type="project" value="UniProtKB-ARBA"/>
</dbReference>
<dbReference type="GO" id="GO:0030833">
    <property type="term" value="P:regulation of actin filament polymerization"/>
    <property type="evidence" value="ECO:0007669"/>
    <property type="project" value="TreeGrafter"/>
</dbReference>
<dbReference type="PROSITE" id="PS50081">
    <property type="entry name" value="ZF_DAG_PE_2"/>
    <property type="match status" value="1"/>
</dbReference>
<feature type="non-terminal residue" evidence="9">
    <location>
        <position position="1"/>
    </location>
</feature>
<reference evidence="9 10" key="1">
    <citation type="submission" date="2018-06" db="EMBL/GenBank/DDBJ databases">
        <title>Comparative genomics reveals the genomic features of Rhizophagus irregularis, R. cerebriforme, R. diaphanum and Gigaspora rosea, and their symbiotic lifestyle signature.</title>
        <authorList>
            <person name="Morin E."/>
            <person name="San Clemente H."/>
            <person name="Chen E.C.H."/>
            <person name="De La Providencia I."/>
            <person name="Hainaut M."/>
            <person name="Kuo A."/>
            <person name="Kohler A."/>
            <person name="Murat C."/>
            <person name="Tang N."/>
            <person name="Roy S."/>
            <person name="Loubradou J."/>
            <person name="Henrissat B."/>
            <person name="Grigoriev I.V."/>
            <person name="Corradi N."/>
            <person name="Roux C."/>
            <person name="Martin F.M."/>
        </authorList>
    </citation>
    <scope>NUCLEOTIDE SEQUENCE [LARGE SCALE GENOMIC DNA]</scope>
    <source>
        <strain evidence="9 10">DAOM 194757</strain>
    </source>
</reference>
<dbReference type="SMART" id="SM00109">
    <property type="entry name" value="C1"/>
    <property type="match status" value="1"/>
</dbReference>
<dbReference type="SMART" id="SM00326">
    <property type="entry name" value="SH3"/>
    <property type="match status" value="2"/>
</dbReference>
<protein>
    <submittedName>
        <fullName evidence="9">Uncharacterized protein</fullName>
    </submittedName>
</protein>
<feature type="domain" description="SH3" evidence="6">
    <location>
        <begin position="474"/>
        <end position="534"/>
    </location>
</feature>
<keyword evidence="10" id="KW-1185">Reference proteome</keyword>
<evidence type="ECO:0000256" key="1">
    <source>
        <dbReference type="ARBA" id="ARBA00022443"/>
    </source>
</evidence>
<evidence type="ECO:0000256" key="3">
    <source>
        <dbReference type="ARBA" id="ARBA00022833"/>
    </source>
</evidence>
<dbReference type="SMART" id="SM00055">
    <property type="entry name" value="FCH"/>
    <property type="match status" value="1"/>
</dbReference>